<gene>
    <name evidence="8" type="ORF">E0H92_29195</name>
</gene>
<dbReference type="AlphaFoldDB" id="A0A4V2M404"/>
<protein>
    <submittedName>
        <fullName evidence="8">GntR family transcriptional regulator</fullName>
    </submittedName>
</protein>
<dbReference type="InterPro" id="IPR036271">
    <property type="entry name" value="Tet_transcr_reg_TetR-rel_C_sf"/>
</dbReference>
<dbReference type="SUPFAM" id="SSF48498">
    <property type="entry name" value="Tetracyclin repressor-like, C-terminal domain"/>
    <property type="match status" value="1"/>
</dbReference>
<dbReference type="Gene3D" id="1.10.10.10">
    <property type="entry name" value="Winged helix-like DNA-binding domain superfamily/Winged helix DNA-binding domain"/>
    <property type="match status" value="1"/>
</dbReference>
<proteinExistence type="predicted"/>
<dbReference type="InterPro" id="IPR009057">
    <property type="entry name" value="Homeodomain-like_sf"/>
</dbReference>
<evidence type="ECO:0000259" key="7">
    <source>
        <dbReference type="PROSITE" id="PS50977"/>
    </source>
</evidence>
<dbReference type="Proteomes" id="UP000294225">
    <property type="component" value="Unassembled WGS sequence"/>
</dbReference>
<dbReference type="SUPFAM" id="SSF46689">
    <property type="entry name" value="Homeodomain-like"/>
    <property type="match status" value="1"/>
</dbReference>
<dbReference type="Gene3D" id="1.10.357.10">
    <property type="entry name" value="Tetracycline Repressor, domain 2"/>
    <property type="match status" value="1"/>
</dbReference>
<dbReference type="InterPro" id="IPR001647">
    <property type="entry name" value="HTH_TetR"/>
</dbReference>
<feature type="compositionally biased region" description="Low complexity" evidence="5">
    <location>
        <begin position="85"/>
        <end position="95"/>
    </location>
</feature>
<evidence type="ECO:0000256" key="2">
    <source>
        <dbReference type="ARBA" id="ARBA00023125"/>
    </source>
</evidence>
<dbReference type="PROSITE" id="PS50949">
    <property type="entry name" value="HTH_GNTR"/>
    <property type="match status" value="1"/>
</dbReference>
<dbReference type="Pfam" id="PF00440">
    <property type="entry name" value="TetR_N"/>
    <property type="match status" value="1"/>
</dbReference>
<accession>A0A4V2M404</accession>
<dbReference type="SUPFAM" id="SSF46785">
    <property type="entry name" value="Winged helix' DNA-binding domain"/>
    <property type="match status" value="1"/>
</dbReference>
<keyword evidence="1" id="KW-0805">Transcription regulation</keyword>
<dbReference type="InterPro" id="IPR004111">
    <property type="entry name" value="Repressor_TetR_C"/>
</dbReference>
<dbReference type="PROSITE" id="PS50977">
    <property type="entry name" value="HTH_TETR_2"/>
    <property type="match status" value="1"/>
</dbReference>
<evidence type="ECO:0000313" key="9">
    <source>
        <dbReference type="Proteomes" id="UP000294225"/>
    </source>
</evidence>
<dbReference type="EMBL" id="SJKC01000004">
    <property type="protein sequence ID" value="TCC34112.1"/>
    <property type="molecule type" value="Genomic_DNA"/>
</dbReference>
<reference evidence="8 9" key="1">
    <citation type="submission" date="2019-02" db="EMBL/GenBank/DDBJ databases">
        <title>Kribbella capetownensis sp. nov. and Kribbella speibonae sp. nov., isolated from soil.</title>
        <authorList>
            <person name="Curtis S.M."/>
            <person name="Norton I."/>
            <person name="Everest G.J."/>
            <person name="Meyers P.R."/>
        </authorList>
    </citation>
    <scope>NUCLEOTIDE SEQUENCE [LARGE SCALE GENOMIC DNA]</scope>
    <source>
        <strain evidence="8 9">YM55</strain>
    </source>
</reference>
<dbReference type="GO" id="GO:0045892">
    <property type="term" value="P:negative regulation of DNA-templated transcription"/>
    <property type="evidence" value="ECO:0007669"/>
    <property type="project" value="InterPro"/>
</dbReference>
<dbReference type="SMART" id="SM00345">
    <property type="entry name" value="HTH_GNTR"/>
    <property type="match status" value="1"/>
</dbReference>
<dbReference type="Pfam" id="PF02909">
    <property type="entry name" value="TetR_C_1"/>
    <property type="match status" value="1"/>
</dbReference>
<feature type="domain" description="HTH tetR-type" evidence="7">
    <location>
        <begin position="107"/>
        <end position="167"/>
    </location>
</feature>
<sequence length="324" mass="35576">MGRPDPPYLQIVAELESRIRTGALRPGDRLPSVRQIALQWGVAIATATRVISTLREAGLADTRVGSGTVVTAQPTRSRPAPPSAAPASLVRPRTGTPERRRTRGSQAVSRERMLRAAVAIADGEGLEAVSMRRVAAAVRLGPMSLYRLVANKDELLAQMADQVFGEAGLPDTEPDGWRARLELIARTQWALCRRHLWLPRVVSFTRPTLAPNMMAHTEWTLRALEGLDLSIETRVQEAVTLHSLVITSALSLAEELEAEHASGMTLAHWLATQRVRADELFATGRFPLLAEMHESTTPDLDALFDYSLNRHLDGFGVLIDQRAP</sequence>
<dbReference type="InterPro" id="IPR036390">
    <property type="entry name" value="WH_DNA-bd_sf"/>
</dbReference>
<evidence type="ECO:0000259" key="6">
    <source>
        <dbReference type="PROSITE" id="PS50949"/>
    </source>
</evidence>
<evidence type="ECO:0000256" key="1">
    <source>
        <dbReference type="ARBA" id="ARBA00023015"/>
    </source>
</evidence>
<evidence type="ECO:0000256" key="3">
    <source>
        <dbReference type="ARBA" id="ARBA00023163"/>
    </source>
</evidence>
<dbReference type="CDD" id="cd07377">
    <property type="entry name" value="WHTH_GntR"/>
    <property type="match status" value="1"/>
</dbReference>
<evidence type="ECO:0000256" key="4">
    <source>
        <dbReference type="PROSITE-ProRule" id="PRU00335"/>
    </source>
</evidence>
<feature type="domain" description="HTH gntR-type" evidence="6">
    <location>
        <begin position="5"/>
        <end position="73"/>
    </location>
</feature>
<dbReference type="InterPro" id="IPR000524">
    <property type="entry name" value="Tscrpt_reg_HTH_GntR"/>
</dbReference>
<feature type="region of interest" description="Disordered" evidence="5">
    <location>
        <begin position="69"/>
        <end position="109"/>
    </location>
</feature>
<dbReference type="Pfam" id="PF00392">
    <property type="entry name" value="GntR"/>
    <property type="match status" value="1"/>
</dbReference>
<dbReference type="PANTHER" id="PTHR38445">
    <property type="entry name" value="HTH-TYPE TRANSCRIPTIONAL REPRESSOR YTRA"/>
    <property type="match status" value="1"/>
</dbReference>
<dbReference type="Gene3D" id="1.10.10.60">
    <property type="entry name" value="Homeodomain-like"/>
    <property type="match status" value="1"/>
</dbReference>
<dbReference type="InterPro" id="IPR036388">
    <property type="entry name" value="WH-like_DNA-bd_sf"/>
</dbReference>
<evidence type="ECO:0000256" key="5">
    <source>
        <dbReference type="SAM" id="MobiDB-lite"/>
    </source>
</evidence>
<dbReference type="PANTHER" id="PTHR38445:SF9">
    <property type="entry name" value="HTH-TYPE TRANSCRIPTIONAL REPRESSOR YTRA"/>
    <property type="match status" value="1"/>
</dbReference>
<keyword evidence="3" id="KW-0804">Transcription</keyword>
<dbReference type="GO" id="GO:0003700">
    <property type="term" value="F:DNA-binding transcription factor activity"/>
    <property type="evidence" value="ECO:0007669"/>
    <property type="project" value="InterPro"/>
</dbReference>
<keyword evidence="2 4" id="KW-0238">DNA-binding</keyword>
<feature type="DNA-binding region" description="H-T-H motif" evidence="4">
    <location>
        <begin position="130"/>
        <end position="149"/>
    </location>
</feature>
<organism evidence="8 9">
    <name type="scientific">Kribbella speibonae</name>
    <dbReference type="NCBI Taxonomy" id="1572660"/>
    <lineage>
        <taxon>Bacteria</taxon>
        <taxon>Bacillati</taxon>
        <taxon>Actinomycetota</taxon>
        <taxon>Actinomycetes</taxon>
        <taxon>Propionibacteriales</taxon>
        <taxon>Kribbellaceae</taxon>
        <taxon>Kribbella</taxon>
    </lineage>
</organism>
<evidence type="ECO:0000313" key="8">
    <source>
        <dbReference type="EMBL" id="TCC34112.1"/>
    </source>
</evidence>
<dbReference type="RefSeq" id="WP_131498529.1">
    <property type="nucleotide sequence ID" value="NZ_SJKC01000004.1"/>
</dbReference>
<name>A0A4V2M404_9ACTN</name>
<dbReference type="GO" id="GO:0003677">
    <property type="term" value="F:DNA binding"/>
    <property type="evidence" value="ECO:0007669"/>
    <property type="project" value="UniProtKB-UniRule"/>
</dbReference>
<comment type="caution">
    <text evidence="8">The sequence shown here is derived from an EMBL/GenBank/DDBJ whole genome shotgun (WGS) entry which is preliminary data.</text>
</comment>